<dbReference type="Pfam" id="PF10327">
    <property type="entry name" value="7TM_GPCR_Sri"/>
    <property type="match status" value="1"/>
</dbReference>
<organism evidence="3">
    <name type="scientific">Caenorhabditis remanei</name>
    <name type="common">Caenorhabditis vulgaris</name>
    <dbReference type="NCBI Taxonomy" id="31234"/>
    <lineage>
        <taxon>Eukaryota</taxon>
        <taxon>Metazoa</taxon>
        <taxon>Ecdysozoa</taxon>
        <taxon>Nematoda</taxon>
        <taxon>Chromadorea</taxon>
        <taxon>Rhabditida</taxon>
        <taxon>Rhabditina</taxon>
        <taxon>Rhabditomorpha</taxon>
        <taxon>Rhabditoidea</taxon>
        <taxon>Rhabditidae</taxon>
        <taxon>Peloderinae</taxon>
        <taxon>Caenorhabditis</taxon>
    </lineage>
</organism>
<name>E3LTQ1_CAERE</name>
<dbReference type="InterPro" id="IPR019429">
    <property type="entry name" value="7TM_GPCR_serpentine_rcpt_Sri"/>
</dbReference>
<dbReference type="FunCoup" id="E3LTQ1">
    <property type="interactions" value="162"/>
</dbReference>
<keyword evidence="1" id="KW-1133">Transmembrane helix</keyword>
<dbReference type="InParanoid" id="E3LTQ1"/>
<dbReference type="STRING" id="31234.E3LTQ1"/>
<accession>E3LTQ1</accession>
<feature type="transmembrane region" description="Helical" evidence="1">
    <location>
        <begin position="216"/>
        <end position="241"/>
    </location>
</feature>
<feature type="transmembrane region" description="Helical" evidence="1">
    <location>
        <begin position="30"/>
        <end position="55"/>
    </location>
</feature>
<dbReference type="OMA" id="TWISAIP"/>
<feature type="transmembrane region" description="Helical" evidence="1">
    <location>
        <begin position="262"/>
        <end position="289"/>
    </location>
</feature>
<dbReference type="RefSeq" id="XP_003112441.2">
    <property type="nucleotide sequence ID" value="XM_003112393.2"/>
</dbReference>
<reference evidence="2" key="1">
    <citation type="submission" date="2007-07" db="EMBL/GenBank/DDBJ databases">
        <title>PCAP assembly of the Caenorhabditis remanei genome.</title>
        <authorList>
            <consortium name="The Caenorhabditis remanei Sequencing Consortium"/>
            <person name="Wilson R.K."/>
        </authorList>
    </citation>
    <scope>NUCLEOTIDE SEQUENCE [LARGE SCALE GENOMIC DNA]</scope>
    <source>
        <strain evidence="2">PB4641</strain>
    </source>
</reference>
<dbReference type="Proteomes" id="UP000008281">
    <property type="component" value="Unassembled WGS sequence"/>
</dbReference>
<keyword evidence="1" id="KW-0472">Membrane</keyword>
<dbReference type="KEGG" id="crq:GCK72_017567"/>
<dbReference type="EMBL" id="DS268415">
    <property type="protein sequence ID" value="EFP10962.1"/>
    <property type="molecule type" value="Genomic_DNA"/>
</dbReference>
<evidence type="ECO:0000256" key="1">
    <source>
        <dbReference type="SAM" id="Phobius"/>
    </source>
</evidence>
<dbReference type="HOGENOM" id="CLU_067919_1_0_1"/>
<evidence type="ECO:0000313" key="3">
    <source>
        <dbReference type="Proteomes" id="UP000008281"/>
    </source>
</evidence>
<dbReference type="PANTHER" id="PTHR45830:SF21">
    <property type="entry name" value="SERPENTINE RECEPTOR, CLASS H-RELATED"/>
    <property type="match status" value="1"/>
</dbReference>
<proteinExistence type="predicted"/>
<dbReference type="eggNOG" id="ENOG502THF7">
    <property type="taxonomic scope" value="Eukaryota"/>
</dbReference>
<dbReference type="CTD" id="9824011"/>
<keyword evidence="3" id="KW-1185">Reference proteome</keyword>
<gene>
    <name evidence="2" type="primary">Cre-sri-18</name>
    <name evidence="2" type="ORF">CRE_30681</name>
</gene>
<dbReference type="GeneID" id="9824011"/>
<sequence>MRRLIYGNFSTKNQYLNLQMLNSSRESVELSIRIFMGTSGTISLFVNCFGIYLICYHHGMMDDYRFYLLYFQIVLLVFDIYFSILMVPIPLFPIIGGYSVGFLTKFFDIPTHFQMIFTLWCVGNTNTCIFISLLKRHQVVAALEQKNMIPSRMLRISKYSSNLLPIIGTIAYAFSEPDDVQKKIIIDEKYSSISTWLSEIPGIAIYDIDISRNPAFFFLTFGIMFGTLMLSACYTILYGQLYVMLKSIKSKISNKTFKKHSVAVVSTVMQNLVFVLFFLFPIFLLAIVIYSGKDASAACIIMVGVISFHSSVNTLVMCFTFPAFRHAILSVPFRLCNNQSRSVSWKCALEN</sequence>
<keyword evidence="1" id="KW-0812">Transmembrane</keyword>
<feature type="transmembrane region" description="Helical" evidence="1">
    <location>
        <begin position="295"/>
        <end position="324"/>
    </location>
</feature>
<evidence type="ECO:0000313" key="2">
    <source>
        <dbReference type="EMBL" id="EFP10962.1"/>
    </source>
</evidence>
<feature type="transmembrane region" description="Helical" evidence="1">
    <location>
        <begin position="67"/>
        <end position="95"/>
    </location>
</feature>
<dbReference type="PANTHER" id="PTHR45830">
    <property type="entry name" value="SERPENTINE RECEPTOR, CLASS I"/>
    <property type="match status" value="1"/>
</dbReference>
<dbReference type="AlphaFoldDB" id="E3LTQ1"/>
<dbReference type="OrthoDB" id="5849553at2759"/>
<protein>
    <submittedName>
        <fullName evidence="2">CRE-SRI-18 protein</fullName>
    </submittedName>
</protein>
<dbReference type="SUPFAM" id="SSF81321">
    <property type="entry name" value="Family A G protein-coupled receptor-like"/>
    <property type="match status" value="1"/>
</dbReference>
<dbReference type="Gene3D" id="1.20.1070.10">
    <property type="entry name" value="Rhodopsin 7-helix transmembrane proteins"/>
    <property type="match status" value="1"/>
</dbReference>
<feature type="transmembrane region" description="Helical" evidence="1">
    <location>
        <begin position="115"/>
        <end position="135"/>
    </location>
</feature>